<feature type="domain" description="ZipA C-terminal FtsZ-binding" evidence="5">
    <location>
        <begin position="133"/>
        <end position="255"/>
    </location>
</feature>
<feature type="compositionally biased region" description="Low complexity" evidence="3">
    <location>
        <begin position="29"/>
        <end position="52"/>
    </location>
</feature>
<evidence type="ECO:0000256" key="1">
    <source>
        <dbReference type="RuleBase" id="RU003612"/>
    </source>
</evidence>
<organism evidence="6 7">
    <name type="scientific">Sulfurivirga caldicuralii</name>
    <dbReference type="NCBI Taxonomy" id="364032"/>
    <lineage>
        <taxon>Bacteria</taxon>
        <taxon>Pseudomonadati</taxon>
        <taxon>Pseudomonadota</taxon>
        <taxon>Gammaproteobacteria</taxon>
        <taxon>Thiotrichales</taxon>
        <taxon>Piscirickettsiaceae</taxon>
        <taxon>Sulfurivirga</taxon>
    </lineage>
</organism>
<dbReference type="STRING" id="364032.SAMN05443662_1048"/>
<keyword evidence="7" id="KW-1185">Reference proteome</keyword>
<dbReference type="RefSeq" id="WP_074201317.1">
    <property type="nucleotide sequence ID" value="NZ_FSRE01000002.1"/>
</dbReference>
<dbReference type="GO" id="GO:0005886">
    <property type="term" value="C:plasma membrane"/>
    <property type="evidence" value="ECO:0007669"/>
    <property type="project" value="UniProtKB-SubCell"/>
</dbReference>
<evidence type="ECO:0000313" key="7">
    <source>
        <dbReference type="Proteomes" id="UP000198461"/>
    </source>
</evidence>
<dbReference type="Proteomes" id="UP000198461">
    <property type="component" value="Unassembled WGS sequence"/>
</dbReference>
<comment type="function">
    <text evidence="1">Essential cell division protein that stabilizes the FtsZ protofilaments by cross-linking them and that serves as a cytoplasmic membrane anchor for the Z ring. Also required for the recruitment to the septal ring of downstream cell division proteins.</text>
</comment>
<comment type="similarity">
    <text evidence="1">Belongs to the ZipA family.</text>
</comment>
<accession>A0A1N6FEQ2</accession>
<dbReference type="Pfam" id="PF04354">
    <property type="entry name" value="ZipA_C"/>
    <property type="match status" value="1"/>
</dbReference>
<keyword evidence="2 4" id="KW-0812">Transmembrane</keyword>
<keyword evidence="2" id="KW-0997">Cell inner membrane</keyword>
<feature type="region of interest" description="Disordered" evidence="3">
    <location>
        <begin position="29"/>
        <end position="74"/>
    </location>
</feature>
<reference evidence="6 7" key="1">
    <citation type="submission" date="2016-11" db="EMBL/GenBank/DDBJ databases">
        <authorList>
            <person name="Jaros S."/>
            <person name="Januszkiewicz K."/>
            <person name="Wedrychowicz H."/>
        </authorList>
    </citation>
    <scope>NUCLEOTIDE SEQUENCE [LARGE SCALE GENOMIC DNA]</scope>
    <source>
        <strain evidence="6 7">DSM 17737</strain>
    </source>
</reference>
<evidence type="ECO:0000259" key="5">
    <source>
        <dbReference type="Pfam" id="PF04354"/>
    </source>
</evidence>
<dbReference type="AlphaFoldDB" id="A0A1N6FEQ2"/>
<keyword evidence="4" id="KW-1133">Transmembrane helix</keyword>
<proteinExistence type="inferred from homology"/>
<gene>
    <name evidence="6" type="ORF">SAMN05443662_1048</name>
</gene>
<keyword evidence="2 4" id="KW-0472">Membrane</keyword>
<evidence type="ECO:0000256" key="4">
    <source>
        <dbReference type="SAM" id="Phobius"/>
    </source>
</evidence>
<dbReference type="Gene3D" id="3.30.1400.10">
    <property type="entry name" value="ZipA, C-terminal FtsZ-binding domain"/>
    <property type="match status" value="1"/>
</dbReference>
<keyword evidence="1" id="KW-0132">Cell division</keyword>
<keyword evidence="2" id="KW-1003">Cell membrane</keyword>
<dbReference type="InterPro" id="IPR036765">
    <property type="entry name" value="ZipA_FtsZ-bd_C_sf"/>
</dbReference>
<sequence length="269" mass="29642">MNELQLTLLVLALAFVGGLYWMSQKKKSATAADAKTAHSEQAPSQQPQQHSPLMDPPAEPSAQTEGVPPEQASLFDEPAPVFEENGKKVLQVDDAPDEDILPVEVQPSFGKPQHQTEAEAPQQDVARSEPQVFSIMLLGTHEYTLQEIHSALRSFNVAYDAATGFYCLVDEDGHDYVRIVNALNPGVIPPLEEDDGSFRTPGIALVLGLPTTIHAPRAMEEMLTLARKLSQKLDATMYDINRTRLREPDLQRMRSAALDYVSKPVGNME</sequence>
<evidence type="ECO:0000256" key="2">
    <source>
        <dbReference type="RuleBase" id="RU003613"/>
    </source>
</evidence>
<comment type="subcellular location">
    <subcellularLocation>
        <location evidence="2">Cell inner membrane</location>
        <topology evidence="2">Single-pass type I membrane protein</topology>
    </subcellularLocation>
</comment>
<dbReference type="GO" id="GO:0090529">
    <property type="term" value="P:cell septum assembly"/>
    <property type="evidence" value="ECO:0007669"/>
    <property type="project" value="InterPro"/>
</dbReference>
<feature type="region of interest" description="Disordered" evidence="3">
    <location>
        <begin position="108"/>
        <end position="127"/>
    </location>
</feature>
<evidence type="ECO:0000313" key="6">
    <source>
        <dbReference type="EMBL" id="SIN93686.1"/>
    </source>
</evidence>
<dbReference type="OrthoDB" id="7054914at2"/>
<feature type="transmembrane region" description="Helical" evidence="4">
    <location>
        <begin position="6"/>
        <end position="22"/>
    </location>
</feature>
<keyword evidence="1" id="KW-0131">Cell cycle</keyword>
<protein>
    <recommendedName>
        <fullName evidence="1">Cell division protein ZipA</fullName>
    </recommendedName>
</protein>
<dbReference type="SUPFAM" id="SSF64383">
    <property type="entry name" value="Cell-division protein ZipA, C-terminal domain"/>
    <property type="match status" value="1"/>
</dbReference>
<dbReference type="EMBL" id="FSRE01000002">
    <property type="protein sequence ID" value="SIN93686.1"/>
    <property type="molecule type" value="Genomic_DNA"/>
</dbReference>
<name>A0A1N6FEQ2_9GAMM</name>
<evidence type="ECO:0000256" key="3">
    <source>
        <dbReference type="SAM" id="MobiDB-lite"/>
    </source>
</evidence>
<dbReference type="InterPro" id="IPR007449">
    <property type="entry name" value="ZipA_FtsZ-bd_C"/>
</dbReference>